<organism evidence="5 6">
    <name type="scientific">Sulfurospirillum multivorans (strain DM 12446 / JCM 15788 / NBRC 109480)</name>
    <dbReference type="NCBI Taxonomy" id="1150621"/>
    <lineage>
        <taxon>Bacteria</taxon>
        <taxon>Pseudomonadati</taxon>
        <taxon>Campylobacterota</taxon>
        <taxon>Epsilonproteobacteria</taxon>
        <taxon>Campylobacterales</taxon>
        <taxon>Sulfurospirillaceae</taxon>
        <taxon>Sulfurospirillum</taxon>
    </lineage>
</organism>
<name>A0AA86AKI6_SULMK</name>
<reference evidence="5 6" key="1">
    <citation type="journal article" date="2014" name="Environ. Microbiol.">
        <title>Insights into organohalide respiration and the versatile catabolism of Sulfurospirillum multivorans gained from comparative genomics and physiological studies.</title>
        <authorList>
            <person name="Goris T."/>
            <person name="Schubert T."/>
            <person name="Gadkari J."/>
            <person name="Wubet T."/>
            <person name="Tarkka M."/>
            <person name="Buscot F."/>
            <person name="Adrian L."/>
            <person name="Diekert G."/>
        </authorList>
    </citation>
    <scope>NUCLEOTIDE SEQUENCE [LARGE SCALE GENOMIC DNA]</scope>
    <source>
        <strain evidence="6">DM 12446 / JCM 15788 / NBRC 109480</strain>
    </source>
</reference>
<dbReference type="InterPro" id="IPR017896">
    <property type="entry name" value="4Fe4S_Fe-S-bd"/>
</dbReference>
<evidence type="ECO:0000259" key="4">
    <source>
        <dbReference type="PROSITE" id="PS51379"/>
    </source>
</evidence>
<keyword evidence="1" id="KW-0479">Metal-binding</keyword>
<evidence type="ECO:0000256" key="2">
    <source>
        <dbReference type="ARBA" id="ARBA00023004"/>
    </source>
</evidence>
<dbReference type="AlphaFoldDB" id="A0AA86AKI6"/>
<dbReference type="GO" id="GO:0046872">
    <property type="term" value="F:metal ion binding"/>
    <property type="evidence" value="ECO:0007669"/>
    <property type="project" value="UniProtKB-KW"/>
</dbReference>
<evidence type="ECO:0000256" key="1">
    <source>
        <dbReference type="ARBA" id="ARBA00022723"/>
    </source>
</evidence>
<keyword evidence="2" id="KW-0408">Iron</keyword>
<dbReference type="Pfam" id="PF12838">
    <property type="entry name" value="Fer4_7"/>
    <property type="match status" value="1"/>
</dbReference>
<dbReference type="Gene3D" id="3.30.70.20">
    <property type="match status" value="2"/>
</dbReference>
<protein>
    <submittedName>
        <fullName evidence="5">Polyferredoxin</fullName>
    </submittedName>
</protein>
<sequence>MSGFLTTIDMKYYSSHVSKNIDTCLNTLQSKKPCNNCETVCPKQIMKTTPYTKINSEECIDCNLCLVGCPTRSISFSKKNALSIWQALNETSDDFIYIGCEKSQNYKNLKLFCIASLPWEFIVYAALKKPVIFFMDTCSTCNLTSHLDIFKKSLHRAQEFLGVEYHKRVLIEDKVVNSEIRKREIFKLFKKYAKDFIDDPEFHLLNDVSRKIMFKYLKQYDQDHGWKTLDIQANCIGCAICEKMCPNNAISITKSKNYIIYEHSPLRCMECMLCQTVCLFKGNLGLKSYNAKNSLINYATIKITPKKCTICGNFMPNEEDTMCIECKSQKNIYNFFNS</sequence>
<dbReference type="Proteomes" id="UP000019322">
    <property type="component" value="Chromosome"/>
</dbReference>
<proteinExistence type="predicted"/>
<dbReference type="InterPro" id="IPR017900">
    <property type="entry name" value="4Fe4S_Fe_S_CS"/>
</dbReference>
<accession>A0AA86AKI6</accession>
<keyword evidence="3" id="KW-0411">Iron-sulfur</keyword>
<dbReference type="PROSITE" id="PS51379">
    <property type="entry name" value="4FE4S_FER_2"/>
    <property type="match status" value="2"/>
</dbReference>
<dbReference type="PANTHER" id="PTHR43122">
    <property type="entry name" value="FERREDOXIN SUBUNIT OF PYRUVATE:FLAVODOXIN OXIDOREDUCTASE-RELATED"/>
    <property type="match status" value="1"/>
</dbReference>
<dbReference type="GO" id="GO:0051536">
    <property type="term" value="F:iron-sulfur cluster binding"/>
    <property type="evidence" value="ECO:0007669"/>
    <property type="project" value="UniProtKB-KW"/>
</dbReference>
<dbReference type="EMBL" id="CP007201">
    <property type="protein sequence ID" value="AHJ11552.1"/>
    <property type="molecule type" value="Genomic_DNA"/>
</dbReference>
<dbReference type="PROSITE" id="PS00198">
    <property type="entry name" value="4FE4S_FER_1"/>
    <property type="match status" value="2"/>
</dbReference>
<dbReference type="PANTHER" id="PTHR43122:SF1">
    <property type="entry name" value="IRON-SULFUR-BINDING PROTEIN"/>
    <property type="match status" value="1"/>
</dbReference>
<dbReference type="SUPFAM" id="SSF54862">
    <property type="entry name" value="4Fe-4S ferredoxins"/>
    <property type="match status" value="2"/>
</dbReference>
<gene>
    <name evidence="5" type="ORF">SMUL_0270</name>
</gene>
<dbReference type="RefSeq" id="WP_025343469.1">
    <property type="nucleotide sequence ID" value="NZ_CP007201.1"/>
</dbReference>
<feature type="domain" description="4Fe-4S ferredoxin-type" evidence="4">
    <location>
        <begin position="225"/>
        <end position="255"/>
    </location>
</feature>
<dbReference type="KEGG" id="smul:SMUL_0270"/>
<feature type="domain" description="4Fe-4S ferredoxin-type" evidence="4">
    <location>
        <begin position="50"/>
        <end position="79"/>
    </location>
</feature>
<evidence type="ECO:0000313" key="5">
    <source>
        <dbReference type="EMBL" id="AHJ11552.1"/>
    </source>
</evidence>
<evidence type="ECO:0000313" key="6">
    <source>
        <dbReference type="Proteomes" id="UP000019322"/>
    </source>
</evidence>
<evidence type="ECO:0000256" key="3">
    <source>
        <dbReference type="ARBA" id="ARBA00023014"/>
    </source>
</evidence>